<sequence>MLSSDSDDGPLLLHRRQQQTPKKPAESRSPSPLPEWLSQPGNSPVKALEILDNSDDDAEAPDEPSQSKANGNECGKGPAAEQPKRAANDGEVARAKRGRAALETSSDSGAEEPKTALKRRKSTAKADQKPANTAKASRTSKSQQGITAWLKKQETPADKPESEPKPNSAAGEGPVELPGPSQKQAVKGSQQHTASQKPAKLAAETTTGLLAVEGEVPIMMPAKLATNKVVMELQSGSDAEAVDLSGDAGVVGRWLVQGSTDSPELLMDLKGVLFSATPVPSASTLCVVNLMATEAKVEVLTSDFLQLRPAAAQGGAGDEDAQDDCFMYDDDDNYQYEGGTQAKGQDDEAGTATAGKAKKAKAGGAAKKAAKKAGVKPARKKPGKAAAGAKGRKKK</sequence>
<gene>
    <name evidence="2" type="ORF">CVIRNUC_003115</name>
</gene>
<dbReference type="PANTHER" id="PTHR34810">
    <property type="entry name" value="DNA-BINDING PROTEIN BIN4"/>
    <property type="match status" value="1"/>
</dbReference>
<dbReference type="GO" id="GO:0009330">
    <property type="term" value="C:DNA topoisomerase type II (double strand cut, ATP-hydrolyzing) complex"/>
    <property type="evidence" value="ECO:0007669"/>
    <property type="project" value="InterPro"/>
</dbReference>
<feature type="compositionally biased region" description="Basic and acidic residues" evidence="1">
    <location>
        <begin position="82"/>
        <end position="94"/>
    </location>
</feature>
<dbReference type="GO" id="GO:0005634">
    <property type="term" value="C:nucleus"/>
    <property type="evidence" value="ECO:0007669"/>
    <property type="project" value="TreeGrafter"/>
</dbReference>
<feature type="compositionally biased region" description="Polar residues" evidence="1">
    <location>
        <begin position="181"/>
        <end position="196"/>
    </location>
</feature>
<feature type="region of interest" description="Disordered" evidence="1">
    <location>
        <begin position="1"/>
        <end position="202"/>
    </location>
</feature>
<feature type="compositionally biased region" description="Basic residues" evidence="1">
    <location>
        <begin position="368"/>
        <end position="383"/>
    </location>
</feature>
<dbReference type="GO" id="GO:0042023">
    <property type="term" value="P:DNA endoreduplication"/>
    <property type="evidence" value="ECO:0007669"/>
    <property type="project" value="InterPro"/>
</dbReference>
<protein>
    <submittedName>
        <fullName evidence="2">Uncharacterized protein</fullName>
    </submittedName>
</protein>
<dbReference type="GO" id="GO:0003690">
    <property type="term" value="F:double-stranded DNA binding"/>
    <property type="evidence" value="ECO:0007669"/>
    <property type="project" value="InterPro"/>
</dbReference>
<evidence type="ECO:0000256" key="1">
    <source>
        <dbReference type="SAM" id="MobiDB-lite"/>
    </source>
</evidence>
<name>A0AAV1I0R0_9CHLO</name>
<proteinExistence type="predicted"/>
<feature type="compositionally biased region" description="Polar residues" evidence="1">
    <location>
        <begin position="130"/>
        <end position="146"/>
    </location>
</feature>
<feature type="compositionally biased region" description="Basic and acidic residues" evidence="1">
    <location>
        <begin position="151"/>
        <end position="164"/>
    </location>
</feature>
<feature type="region of interest" description="Disordered" evidence="1">
    <location>
        <begin position="336"/>
        <end position="395"/>
    </location>
</feature>
<dbReference type="GO" id="GO:0051276">
    <property type="term" value="P:chromosome organization"/>
    <property type="evidence" value="ECO:0007669"/>
    <property type="project" value="TreeGrafter"/>
</dbReference>
<evidence type="ECO:0000313" key="3">
    <source>
        <dbReference type="Proteomes" id="UP001314263"/>
    </source>
</evidence>
<dbReference type="InterPro" id="IPR033246">
    <property type="entry name" value="BIN4"/>
</dbReference>
<dbReference type="PANTHER" id="PTHR34810:SF1">
    <property type="entry name" value="DNA-BINDING PROTEIN BIN4"/>
    <property type="match status" value="1"/>
</dbReference>
<dbReference type="AlphaFoldDB" id="A0AAV1I0R0"/>
<comment type="caution">
    <text evidence="2">The sequence shown here is derived from an EMBL/GenBank/DDBJ whole genome shotgun (WGS) entry which is preliminary data.</text>
</comment>
<organism evidence="2 3">
    <name type="scientific">Coccomyxa viridis</name>
    <dbReference type="NCBI Taxonomy" id="1274662"/>
    <lineage>
        <taxon>Eukaryota</taxon>
        <taxon>Viridiplantae</taxon>
        <taxon>Chlorophyta</taxon>
        <taxon>core chlorophytes</taxon>
        <taxon>Trebouxiophyceae</taxon>
        <taxon>Trebouxiophyceae incertae sedis</taxon>
        <taxon>Coccomyxaceae</taxon>
        <taxon>Coccomyxa</taxon>
    </lineage>
</organism>
<reference evidence="2 3" key="1">
    <citation type="submission" date="2023-10" db="EMBL/GenBank/DDBJ databases">
        <authorList>
            <person name="Maclean D."/>
            <person name="Macfadyen A."/>
        </authorList>
    </citation>
    <scope>NUCLEOTIDE SEQUENCE [LARGE SCALE GENOMIC DNA]</scope>
</reference>
<dbReference type="Proteomes" id="UP001314263">
    <property type="component" value="Unassembled WGS sequence"/>
</dbReference>
<feature type="compositionally biased region" description="Acidic residues" evidence="1">
    <location>
        <begin position="52"/>
        <end position="62"/>
    </location>
</feature>
<dbReference type="EMBL" id="CAUYUE010000004">
    <property type="protein sequence ID" value="CAK0764011.1"/>
    <property type="molecule type" value="Genomic_DNA"/>
</dbReference>
<accession>A0AAV1I0R0</accession>
<keyword evidence="3" id="KW-1185">Reference proteome</keyword>
<evidence type="ECO:0000313" key="2">
    <source>
        <dbReference type="EMBL" id="CAK0764011.1"/>
    </source>
</evidence>